<comment type="similarity">
    <text evidence="8 9">Belongs to the TRAP transporter small permease family.</text>
</comment>
<comment type="caution">
    <text evidence="11">The sequence shown here is derived from an EMBL/GenBank/DDBJ whole genome shotgun (WGS) entry which is preliminary data.</text>
</comment>
<organism evidence="11 12">
    <name type="scientific">Salipiger mangrovisoli</name>
    <dbReference type="NCBI Taxonomy" id="2865933"/>
    <lineage>
        <taxon>Bacteria</taxon>
        <taxon>Pseudomonadati</taxon>
        <taxon>Pseudomonadota</taxon>
        <taxon>Alphaproteobacteria</taxon>
        <taxon>Rhodobacterales</taxon>
        <taxon>Roseobacteraceae</taxon>
        <taxon>Salipiger</taxon>
    </lineage>
</organism>
<gene>
    <name evidence="11" type="ORF">IQ782_27460</name>
</gene>
<feature type="domain" description="Tripartite ATP-independent periplasmic transporters DctQ component" evidence="10">
    <location>
        <begin position="33"/>
        <end position="157"/>
    </location>
</feature>
<evidence type="ECO:0000256" key="3">
    <source>
        <dbReference type="ARBA" id="ARBA00022475"/>
    </source>
</evidence>
<keyword evidence="4 9" id="KW-0997">Cell inner membrane</keyword>
<reference evidence="11 12" key="1">
    <citation type="journal article" date="2021" name="Int. J. Syst. Evol. Microbiol.">
        <title>Salipiger mangrovisoli sp. nov., isolated from mangrove soil and the proposal for the reclassification of Paraphaeobacter pallidus as Salipiger pallidus comb. nov.</title>
        <authorList>
            <person name="Du J."/>
            <person name="Liu Y."/>
            <person name="Pei T."/>
            <person name="Deng M.R."/>
            <person name="Zhu H."/>
        </authorList>
    </citation>
    <scope>NUCLEOTIDE SEQUENCE [LARGE SCALE GENOMIC DNA]</scope>
    <source>
        <strain evidence="11 12">6D45A</strain>
    </source>
</reference>
<dbReference type="RefSeq" id="WP_194137861.1">
    <property type="nucleotide sequence ID" value="NZ_JADFFK010000038.1"/>
</dbReference>
<comment type="function">
    <text evidence="9">Part of the tripartite ATP-independent periplasmic (TRAP) transport system.</text>
</comment>
<feature type="transmembrane region" description="Helical" evidence="9">
    <location>
        <begin position="137"/>
        <end position="161"/>
    </location>
</feature>
<feature type="transmembrane region" description="Helical" evidence="9">
    <location>
        <begin position="57"/>
        <end position="75"/>
    </location>
</feature>
<dbReference type="Pfam" id="PF04290">
    <property type="entry name" value="DctQ"/>
    <property type="match status" value="1"/>
</dbReference>
<keyword evidence="12" id="KW-1185">Reference proteome</keyword>
<keyword evidence="2 9" id="KW-0813">Transport</keyword>
<keyword evidence="5 9" id="KW-0812">Transmembrane</keyword>
<comment type="subunit">
    <text evidence="9">The complex comprises the extracytoplasmic solute receptor protein and the two transmembrane proteins.</text>
</comment>
<evidence type="ECO:0000313" key="11">
    <source>
        <dbReference type="EMBL" id="MBE9640593.1"/>
    </source>
</evidence>
<evidence type="ECO:0000256" key="2">
    <source>
        <dbReference type="ARBA" id="ARBA00022448"/>
    </source>
</evidence>
<evidence type="ECO:0000256" key="4">
    <source>
        <dbReference type="ARBA" id="ARBA00022519"/>
    </source>
</evidence>
<evidence type="ECO:0000256" key="1">
    <source>
        <dbReference type="ARBA" id="ARBA00004429"/>
    </source>
</evidence>
<proteinExistence type="inferred from homology"/>
<protein>
    <recommendedName>
        <fullName evidence="9">TRAP transporter small permease protein</fullName>
    </recommendedName>
</protein>
<name>A0ABR9XAR5_9RHOB</name>
<feature type="transmembrane region" description="Helical" evidence="9">
    <location>
        <begin position="21"/>
        <end position="45"/>
    </location>
</feature>
<evidence type="ECO:0000313" key="12">
    <source>
        <dbReference type="Proteomes" id="UP000607796"/>
    </source>
</evidence>
<comment type="subcellular location">
    <subcellularLocation>
        <location evidence="1 9">Cell inner membrane</location>
        <topology evidence="1 9">Multi-pass membrane protein</topology>
    </subcellularLocation>
</comment>
<evidence type="ECO:0000256" key="6">
    <source>
        <dbReference type="ARBA" id="ARBA00022989"/>
    </source>
</evidence>
<dbReference type="InterPro" id="IPR055348">
    <property type="entry name" value="DctQ"/>
</dbReference>
<evidence type="ECO:0000256" key="5">
    <source>
        <dbReference type="ARBA" id="ARBA00022692"/>
    </source>
</evidence>
<sequence length="183" mass="19674">MTDRRTAAGWIVRTTDGVNALGALLCHALLAVIVAVTTLQVLLRYAFNSPTKWSDELSMFCLVWFGMIAVAIGVRRHWHIAITYLRDKAPARIARALDIFALLALLAFALVLVLNALQLSALTGRAALPASGIPKSWLYHSVLAGGLLMALNVCVTLLFGVPESDSLDTPEAAAPTDPETTHD</sequence>
<evidence type="ECO:0000256" key="7">
    <source>
        <dbReference type="ARBA" id="ARBA00023136"/>
    </source>
</evidence>
<dbReference type="InterPro" id="IPR007387">
    <property type="entry name" value="TRAP_DctQ"/>
</dbReference>
<evidence type="ECO:0000259" key="10">
    <source>
        <dbReference type="Pfam" id="PF04290"/>
    </source>
</evidence>
<dbReference type="PANTHER" id="PTHR35011:SF2">
    <property type="entry name" value="2,3-DIKETO-L-GULONATE TRAP TRANSPORTER SMALL PERMEASE PROTEIN YIAM"/>
    <property type="match status" value="1"/>
</dbReference>
<keyword evidence="3" id="KW-1003">Cell membrane</keyword>
<keyword evidence="7 9" id="KW-0472">Membrane</keyword>
<keyword evidence="6 9" id="KW-1133">Transmembrane helix</keyword>
<feature type="transmembrane region" description="Helical" evidence="9">
    <location>
        <begin position="96"/>
        <end position="117"/>
    </location>
</feature>
<dbReference type="EMBL" id="JADFFK010000038">
    <property type="protein sequence ID" value="MBE9640593.1"/>
    <property type="molecule type" value="Genomic_DNA"/>
</dbReference>
<dbReference type="PANTHER" id="PTHR35011">
    <property type="entry name" value="2,3-DIKETO-L-GULONATE TRAP TRANSPORTER SMALL PERMEASE PROTEIN YIAM"/>
    <property type="match status" value="1"/>
</dbReference>
<evidence type="ECO:0000256" key="8">
    <source>
        <dbReference type="ARBA" id="ARBA00038436"/>
    </source>
</evidence>
<evidence type="ECO:0000256" key="9">
    <source>
        <dbReference type="RuleBase" id="RU369079"/>
    </source>
</evidence>
<accession>A0ABR9XAR5</accession>
<dbReference type="Proteomes" id="UP000607796">
    <property type="component" value="Unassembled WGS sequence"/>
</dbReference>